<sequence>MQPPGCQVVSNWQARRLIELLSQPARLDGSEFINLRRSNKFLENLVYNTGMGLVGNRASITSLANTAACAHRQTVSTRGLVRAALSGWMDVSSNPTTSSLARSSSLRSGAVERLDSAFGGSR</sequence>
<dbReference type="AlphaFoldDB" id="A0A2N5TC82"/>
<evidence type="ECO:0000313" key="1">
    <source>
        <dbReference type="EMBL" id="PLW23086.1"/>
    </source>
</evidence>
<protein>
    <submittedName>
        <fullName evidence="1">Uncharacterized protein</fullName>
    </submittedName>
</protein>
<gene>
    <name evidence="2" type="ORF">PCASD_00731</name>
    <name evidence="1" type="ORF">PCASD_10511</name>
</gene>
<dbReference type="EMBL" id="PGCI01000643">
    <property type="protein sequence ID" value="PLW23086.1"/>
    <property type="molecule type" value="Genomic_DNA"/>
</dbReference>
<reference evidence="1 3" key="1">
    <citation type="submission" date="2017-11" db="EMBL/GenBank/DDBJ databases">
        <title>De novo assembly and phasing of dikaryotic genomes from two isolates of Puccinia coronata f. sp. avenae, the causal agent of oat crown rust.</title>
        <authorList>
            <person name="Miller M.E."/>
            <person name="Zhang Y."/>
            <person name="Omidvar V."/>
            <person name="Sperschneider J."/>
            <person name="Schwessinger B."/>
            <person name="Raley C."/>
            <person name="Palmer J.M."/>
            <person name="Garnica D."/>
            <person name="Upadhyaya N."/>
            <person name="Rathjen J."/>
            <person name="Taylor J.M."/>
            <person name="Park R.F."/>
            <person name="Dodds P.N."/>
            <person name="Hirsch C.D."/>
            <person name="Kianian S.F."/>
            <person name="Figueroa M."/>
        </authorList>
    </citation>
    <scope>NUCLEOTIDE SEQUENCE [LARGE SCALE GENOMIC DNA]</scope>
    <source>
        <strain evidence="1">12SD80</strain>
    </source>
</reference>
<comment type="caution">
    <text evidence="1">The sequence shown here is derived from an EMBL/GenBank/DDBJ whole genome shotgun (WGS) entry which is preliminary data.</text>
</comment>
<dbReference type="Proteomes" id="UP000235392">
    <property type="component" value="Unassembled WGS sequence"/>
</dbReference>
<dbReference type="EMBL" id="PGCI01000009">
    <property type="protein sequence ID" value="PLW50700.1"/>
    <property type="molecule type" value="Genomic_DNA"/>
</dbReference>
<accession>A0A2N5TC82</accession>
<evidence type="ECO:0000313" key="3">
    <source>
        <dbReference type="Proteomes" id="UP000235392"/>
    </source>
</evidence>
<name>A0A2N5TC82_9BASI</name>
<proteinExistence type="predicted"/>
<evidence type="ECO:0000313" key="2">
    <source>
        <dbReference type="EMBL" id="PLW50700.1"/>
    </source>
</evidence>
<organism evidence="1 3">
    <name type="scientific">Puccinia coronata f. sp. avenae</name>
    <dbReference type="NCBI Taxonomy" id="200324"/>
    <lineage>
        <taxon>Eukaryota</taxon>
        <taxon>Fungi</taxon>
        <taxon>Dikarya</taxon>
        <taxon>Basidiomycota</taxon>
        <taxon>Pucciniomycotina</taxon>
        <taxon>Pucciniomycetes</taxon>
        <taxon>Pucciniales</taxon>
        <taxon>Pucciniaceae</taxon>
        <taxon>Puccinia</taxon>
    </lineage>
</organism>